<sequence length="81" mass="8874">MSRATHTRIKLAADIQGRTVTDFVVHAALNAATKAIEENFVVQLSMEGQEAFAEALLNPPEPNDALRRAFERHSALTGKND</sequence>
<dbReference type="PANTHER" id="PTHR35401">
    <property type="entry name" value="COPG FAMILY HELIX-TURN-HELIX PROTEIN-RELATED-RELATED"/>
    <property type="match status" value="1"/>
</dbReference>
<gene>
    <name evidence="3" type="ORF">ASB62_01880</name>
</gene>
<evidence type="ECO:0000256" key="1">
    <source>
        <dbReference type="ARBA" id="ARBA00022649"/>
    </source>
</evidence>
<dbReference type="Pfam" id="PF08681">
    <property type="entry name" value="TacA1"/>
    <property type="match status" value="1"/>
</dbReference>
<dbReference type="PANTHER" id="PTHR35401:SF2">
    <property type="entry name" value="ABC-TYPE TRANSPORT SYSTEM"/>
    <property type="match status" value="1"/>
</dbReference>
<dbReference type="InterPro" id="IPR014795">
    <property type="entry name" value="TacA_1-like"/>
</dbReference>
<dbReference type="Gene3D" id="1.20.5.780">
    <property type="entry name" value="Single helix bin"/>
    <property type="match status" value="1"/>
</dbReference>
<keyword evidence="4" id="KW-1185">Reference proteome</keyword>
<name>A0A101JSQ0_CHLLI</name>
<dbReference type="EMBL" id="LMBR01000027">
    <property type="protein sequence ID" value="KUL32428.1"/>
    <property type="molecule type" value="Genomic_DNA"/>
</dbReference>
<dbReference type="OrthoDB" id="595305at2"/>
<evidence type="ECO:0000313" key="4">
    <source>
        <dbReference type="Proteomes" id="UP000053937"/>
    </source>
</evidence>
<protein>
    <recommendedName>
        <fullName evidence="5">DUF1778 domain-containing protein</fullName>
    </recommendedName>
</protein>
<comment type="similarity">
    <text evidence="2">Belongs to the TacA antitoxin family.</text>
</comment>
<evidence type="ECO:0000256" key="2">
    <source>
        <dbReference type="ARBA" id="ARBA00049988"/>
    </source>
</evidence>
<proteinExistence type="inferred from homology"/>
<keyword evidence="1" id="KW-1277">Toxin-antitoxin system</keyword>
<dbReference type="InterPro" id="IPR010985">
    <property type="entry name" value="Ribbon_hlx_hlx"/>
</dbReference>
<comment type="caution">
    <text evidence="3">The sequence shown here is derived from an EMBL/GenBank/DDBJ whole genome shotgun (WGS) entry which is preliminary data.</text>
</comment>
<dbReference type="Proteomes" id="UP000053937">
    <property type="component" value="Unassembled WGS sequence"/>
</dbReference>
<accession>A0A101JSQ0</accession>
<dbReference type="SUPFAM" id="SSF47598">
    <property type="entry name" value="Ribbon-helix-helix"/>
    <property type="match status" value="1"/>
</dbReference>
<organism evidence="3 4">
    <name type="scientific">Chlorobium limicola</name>
    <dbReference type="NCBI Taxonomy" id="1092"/>
    <lineage>
        <taxon>Bacteria</taxon>
        <taxon>Pseudomonadati</taxon>
        <taxon>Chlorobiota</taxon>
        <taxon>Chlorobiia</taxon>
        <taxon>Chlorobiales</taxon>
        <taxon>Chlorobiaceae</taxon>
        <taxon>Chlorobium/Pelodictyon group</taxon>
        <taxon>Chlorobium</taxon>
    </lineage>
</organism>
<dbReference type="GO" id="GO:0006355">
    <property type="term" value="P:regulation of DNA-templated transcription"/>
    <property type="evidence" value="ECO:0007669"/>
    <property type="project" value="InterPro"/>
</dbReference>
<evidence type="ECO:0000313" key="3">
    <source>
        <dbReference type="EMBL" id="KUL32428.1"/>
    </source>
</evidence>
<dbReference type="AlphaFoldDB" id="A0A101JSQ0"/>
<evidence type="ECO:0008006" key="5">
    <source>
        <dbReference type="Google" id="ProtNLM"/>
    </source>
</evidence>
<reference evidence="3 4" key="1">
    <citation type="submission" date="2015-10" db="EMBL/GenBank/DDBJ databases">
        <title>Draft Genome Sequence of Chlorobium limicola strain Frasassi Growing under Artificial Lighting in the Frasassi Cave System.</title>
        <authorList>
            <person name="Mansor M."/>
            <person name="Macalady J."/>
        </authorList>
    </citation>
    <scope>NUCLEOTIDE SEQUENCE [LARGE SCALE GENOMIC DNA]</scope>
    <source>
        <strain evidence="3 4">Frasassi</strain>
    </source>
</reference>